<dbReference type="AlphaFoldDB" id="A1ZWK8"/>
<name>A1ZWK8_MICM2</name>
<evidence type="ECO:0000313" key="2">
    <source>
        <dbReference type="Proteomes" id="UP000004095"/>
    </source>
</evidence>
<accession>A1ZWK8</accession>
<dbReference type="Proteomes" id="UP000004095">
    <property type="component" value="Unassembled WGS sequence"/>
</dbReference>
<dbReference type="EMBL" id="AAWS01000052">
    <property type="protein sequence ID" value="EAY25248.1"/>
    <property type="molecule type" value="Genomic_DNA"/>
</dbReference>
<gene>
    <name evidence="1" type="ORF">M23134_07985</name>
</gene>
<comment type="caution">
    <text evidence="1">The sequence shown here is derived from an EMBL/GenBank/DDBJ whole genome shotgun (WGS) entry which is preliminary data.</text>
</comment>
<sequence length="44" mass="4876">MNKLLISEVGNALFELTVIAKRKNDQALAVKHAPKSESYFLSIS</sequence>
<protein>
    <submittedName>
        <fullName evidence="1">Uncharacterized protein</fullName>
    </submittedName>
</protein>
<evidence type="ECO:0000313" key="1">
    <source>
        <dbReference type="EMBL" id="EAY25248.1"/>
    </source>
</evidence>
<organism evidence="1 2">
    <name type="scientific">Microscilla marina ATCC 23134</name>
    <dbReference type="NCBI Taxonomy" id="313606"/>
    <lineage>
        <taxon>Bacteria</taxon>
        <taxon>Pseudomonadati</taxon>
        <taxon>Bacteroidota</taxon>
        <taxon>Cytophagia</taxon>
        <taxon>Cytophagales</taxon>
        <taxon>Microscillaceae</taxon>
        <taxon>Microscilla</taxon>
    </lineage>
</organism>
<reference evidence="1 2" key="1">
    <citation type="submission" date="2007-01" db="EMBL/GenBank/DDBJ databases">
        <authorList>
            <person name="Haygood M."/>
            <person name="Podell S."/>
            <person name="Anderson C."/>
            <person name="Hopkinson B."/>
            <person name="Roe K."/>
            <person name="Barbeau K."/>
            <person name="Gaasterland T."/>
            <person name="Ferriera S."/>
            <person name="Johnson J."/>
            <person name="Kravitz S."/>
            <person name="Beeson K."/>
            <person name="Sutton G."/>
            <person name="Rogers Y.-H."/>
            <person name="Friedman R."/>
            <person name="Frazier M."/>
            <person name="Venter J.C."/>
        </authorList>
    </citation>
    <scope>NUCLEOTIDE SEQUENCE [LARGE SCALE GENOMIC DNA]</scope>
    <source>
        <strain evidence="1 2">ATCC 23134</strain>
    </source>
</reference>
<proteinExistence type="predicted"/>
<keyword evidence="2" id="KW-1185">Reference proteome</keyword>
<dbReference type="RefSeq" id="WP_002703214.1">
    <property type="nucleotide sequence ID" value="NZ_AAWS01000052.1"/>
</dbReference>